<evidence type="ECO:0000256" key="1">
    <source>
        <dbReference type="PIRSR" id="PIRSR639069-1"/>
    </source>
</evidence>
<reference evidence="4 5" key="1">
    <citation type="submission" date="2020-07" db="EMBL/GenBank/DDBJ databases">
        <title>Genomic Encyclopedia of Type Strains, Phase IV (KMG-IV): sequencing the most valuable type-strain genomes for metagenomic binning, comparative biology and taxonomic classification.</title>
        <authorList>
            <person name="Goeker M."/>
        </authorList>
    </citation>
    <scope>NUCLEOTIDE SEQUENCE [LARGE SCALE GENOMIC DNA]</scope>
    <source>
        <strain evidence="4 5">DSM 45533</strain>
    </source>
</reference>
<dbReference type="SUPFAM" id="SSF53474">
    <property type="entry name" value="alpha/beta-Hydrolases"/>
    <property type="match status" value="1"/>
</dbReference>
<gene>
    <name evidence="4" type="ORF">HNR30_007662</name>
</gene>
<dbReference type="EMBL" id="JACDUR010000008">
    <property type="protein sequence ID" value="MBA2896271.1"/>
    <property type="molecule type" value="Genomic_DNA"/>
</dbReference>
<evidence type="ECO:0000313" key="4">
    <source>
        <dbReference type="EMBL" id="MBA2896271.1"/>
    </source>
</evidence>
<feature type="domain" description="Acetyl xylan esterase" evidence="3">
    <location>
        <begin position="2"/>
        <end position="240"/>
    </location>
</feature>
<name>A0A7W0CS18_9ACTN</name>
<feature type="binding site" evidence="2">
    <location>
        <position position="38"/>
    </location>
    <ligand>
        <name>substrate</name>
    </ligand>
</feature>
<dbReference type="InterPro" id="IPR039069">
    <property type="entry name" value="CE7"/>
</dbReference>
<accession>A0A7W0CS18</accession>
<dbReference type="Proteomes" id="UP000530928">
    <property type="component" value="Unassembled WGS sequence"/>
</dbReference>
<dbReference type="Gene3D" id="3.40.50.1820">
    <property type="entry name" value="alpha/beta hydrolase"/>
    <property type="match status" value="1"/>
</dbReference>
<dbReference type="GO" id="GO:0047739">
    <property type="term" value="F:cephalosporin-C deacetylase activity"/>
    <property type="evidence" value="ECO:0007669"/>
    <property type="project" value="UniProtKB-EC"/>
</dbReference>
<dbReference type="InterPro" id="IPR008391">
    <property type="entry name" value="AXE1_dom"/>
</dbReference>
<dbReference type="PANTHER" id="PTHR40111:SF1">
    <property type="entry name" value="CEPHALOSPORIN-C DEACETYLASE"/>
    <property type="match status" value="1"/>
</dbReference>
<protein>
    <submittedName>
        <fullName evidence="4">Cephalosporin-C deacetylase</fullName>
        <ecNumber evidence="4">3.1.1.41</ecNumber>
    </submittedName>
</protein>
<dbReference type="EC" id="3.1.1.41" evidence="4"/>
<evidence type="ECO:0000313" key="5">
    <source>
        <dbReference type="Proteomes" id="UP000530928"/>
    </source>
</evidence>
<organism evidence="4 5">
    <name type="scientific">Nonomuraea soli</name>
    <dbReference type="NCBI Taxonomy" id="1032476"/>
    <lineage>
        <taxon>Bacteria</taxon>
        <taxon>Bacillati</taxon>
        <taxon>Actinomycetota</taxon>
        <taxon>Actinomycetes</taxon>
        <taxon>Streptosporangiales</taxon>
        <taxon>Streptosporangiaceae</taxon>
        <taxon>Nonomuraea</taxon>
    </lineage>
</organism>
<evidence type="ECO:0000256" key="2">
    <source>
        <dbReference type="PIRSR" id="PIRSR639069-2"/>
    </source>
</evidence>
<comment type="caution">
    <text evidence="4">The sequence shown here is derived from an EMBL/GenBank/DDBJ whole genome shotgun (WGS) entry which is preliminary data.</text>
</comment>
<feature type="active site" description="Nucleophile" evidence="1">
    <location>
        <position position="122"/>
    </location>
</feature>
<dbReference type="InterPro" id="IPR029058">
    <property type="entry name" value="AB_hydrolase_fold"/>
</dbReference>
<proteinExistence type="predicted"/>
<feature type="active site" description="Charge relay system" evidence="1">
    <location>
        <position position="204"/>
    </location>
</feature>
<dbReference type="AlphaFoldDB" id="A0A7W0CS18"/>
<dbReference type="PANTHER" id="PTHR40111">
    <property type="entry name" value="CEPHALOSPORIN-C DEACETYLASE"/>
    <property type="match status" value="1"/>
</dbReference>
<keyword evidence="4" id="KW-0378">Hydrolase</keyword>
<evidence type="ECO:0000259" key="3">
    <source>
        <dbReference type="Pfam" id="PF05448"/>
    </source>
</evidence>
<dbReference type="Pfam" id="PF05448">
    <property type="entry name" value="AXE1"/>
    <property type="match status" value="1"/>
</dbReference>
<sequence length="259" mass="26903">MRVHGVTYTSSGGFRVGGWLTLPADGEVTRGLVVVHGYGGRTAPETTLPGPGTAAIWPCARGLGDRSLSPEIPSLAAEHVLHGIAARDTYVHGGNAADVWCAATALRELVPQAGRLDYVGTSFGGGLGALALPWDPRFTSGVLVVPSFGNIPLRLTLPCLGSGEAVRAHHAAHPEVVEVLRYFDAASAATRVNIPMLVAAALYDPAVPPPGQFAVYNGLAAGVRELVVLSHGHAEYEGAEAEAAELRSAIHRFLTVEPG</sequence>
<keyword evidence="5" id="KW-1185">Reference proteome</keyword>
<feature type="active site" description="Charge relay system" evidence="1">
    <location>
        <position position="233"/>
    </location>
</feature>
<dbReference type="GO" id="GO:0005976">
    <property type="term" value="P:polysaccharide metabolic process"/>
    <property type="evidence" value="ECO:0007669"/>
    <property type="project" value="TreeGrafter"/>
</dbReference>